<dbReference type="PANTHER" id="PTHR11533">
    <property type="entry name" value="PROTEASE M1 ZINC METALLOPROTEASE"/>
    <property type="match status" value="1"/>
</dbReference>
<keyword evidence="9" id="KW-0862">Zinc</keyword>
<evidence type="ECO:0000256" key="4">
    <source>
        <dbReference type="ARBA" id="ARBA00012564"/>
    </source>
</evidence>
<keyword evidence="7" id="KW-0479">Metal-binding</keyword>
<dbReference type="AlphaFoldDB" id="A0A853CDI0"/>
<dbReference type="InterPro" id="IPR014782">
    <property type="entry name" value="Peptidase_M1_dom"/>
</dbReference>
<evidence type="ECO:0000256" key="1">
    <source>
        <dbReference type="ARBA" id="ARBA00000098"/>
    </source>
</evidence>
<dbReference type="Proteomes" id="UP000541969">
    <property type="component" value="Unassembled WGS sequence"/>
</dbReference>
<dbReference type="PANTHER" id="PTHR11533:SF297">
    <property type="entry name" value="AMINOPEPTIDASE N"/>
    <property type="match status" value="1"/>
</dbReference>
<evidence type="ECO:0000259" key="15">
    <source>
        <dbReference type="Pfam" id="PF17900"/>
    </source>
</evidence>
<keyword evidence="16" id="KW-0031">Aminopeptidase</keyword>
<dbReference type="InterPro" id="IPR001930">
    <property type="entry name" value="Peptidase_M1"/>
</dbReference>
<keyword evidence="10" id="KW-0482">Metalloprotease</keyword>
<evidence type="ECO:0000256" key="2">
    <source>
        <dbReference type="ARBA" id="ARBA00001947"/>
    </source>
</evidence>
<comment type="similarity">
    <text evidence="3">Belongs to the peptidase M1 family.</text>
</comment>
<dbReference type="SUPFAM" id="SSF63737">
    <property type="entry name" value="Leukotriene A4 hydrolase N-terminal domain"/>
    <property type="match status" value="1"/>
</dbReference>
<name>A0A853CDI0_9ACTN</name>
<dbReference type="EMBL" id="JACBZT010000001">
    <property type="protein sequence ID" value="NYJ04203.1"/>
    <property type="molecule type" value="Genomic_DNA"/>
</dbReference>
<keyword evidence="13" id="KW-0732">Signal</keyword>
<dbReference type="InterPro" id="IPR045357">
    <property type="entry name" value="Aminopeptidase_N-like_N"/>
</dbReference>
<sequence>MARSWTSRVGTVLLSAGAIVGLTAVPSSAGGGAGSAGAGDPYFPLQGNGGYDVAHYDLTLATTPATGRLDAVAAITATATQQLKAFDLDLRRTLTVSAVTVDGRPAAFAQPASLGQELVVTPASPVRVGAQFTVVVRYGGVPVEVTDPDGSVEGWVRTADGAFVVNEPQGSPGWYPCNDTPTDKATYDFHVTVPTGVTAVANGELVRAPRTSGGRTTFDWHLGQPISTYLSFATTGQFQVTTGRTPGGIPYFTAVDPAQPSDLSQLPAMVDFFGTVFGRYPFSSTGALVDDAPEVGYALETATRPSFDSAPDELTLAHELAHQWFGDSVTVARWRDIWLNEGFAEWSSWFWSEHSGQTSAQQFFKKYYATPASKTDFWNPPPGDPGDAADLFDDSIYERGAMTLQALRVKIGDDAAFLGLLHDWQTAHRFGNARVEDFVAFTVARFPQVPGLQHFFQVWLYDPGKPANW</sequence>
<dbReference type="Gene3D" id="2.60.40.1730">
    <property type="entry name" value="tricorn interacting facor f3 domain"/>
    <property type="match status" value="1"/>
</dbReference>
<dbReference type="GO" id="GO:0016285">
    <property type="term" value="F:alanyl aminopeptidase activity"/>
    <property type="evidence" value="ECO:0007669"/>
    <property type="project" value="UniProtKB-EC"/>
</dbReference>
<evidence type="ECO:0000313" key="17">
    <source>
        <dbReference type="Proteomes" id="UP000541969"/>
    </source>
</evidence>
<keyword evidence="6" id="KW-0645">Protease</keyword>
<proteinExistence type="inferred from homology"/>
<evidence type="ECO:0000256" key="7">
    <source>
        <dbReference type="ARBA" id="ARBA00022723"/>
    </source>
</evidence>
<protein>
    <recommendedName>
        <fullName evidence="5">Aminopeptidase N</fullName>
        <ecNumber evidence="4">3.4.11.2</ecNumber>
    </recommendedName>
    <alternativeName>
        <fullName evidence="11">Alanine aminopeptidase</fullName>
    </alternativeName>
    <alternativeName>
        <fullName evidence="12">Lysyl aminopeptidase</fullName>
    </alternativeName>
</protein>
<comment type="cofactor">
    <cofactor evidence="2">
        <name>Zn(2+)</name>
        <dbReference type="ChEBI" id="CHEBI:29105"/>
    </cofactor>
</comment>
<dbReference type="GO" id="GO:0008237">
    <property type="term" value="F:metallopeptidase activity"/>
    <property type="evidence" value="ECO:0007669"/>
    <property type="project" value="UniProtKB-KW"/>
</dbReference>
<evidence type="ECO:0000256" key="11">
    <source>
        <dbReference type="ARBA" id="ARBA00029811"/>
    </source>
</evidence>
<dbReference type="CDD" id="cd09603">
    <property type="entry name" value="M1_APN_like"/>
    <property type="match status" value="1"/>
</dbReference>
<comment type="caution">
    <text evidence="16">The sequence shown here is derived from an EMBL/GenBank/DDBJ whole genome shotgun (WGS) entry which is preliminary data.</text>
</comment>
<feature type="signal peptide" evidence="13">
    <location>
        <begin position="1"/>
        <end position="29"/>
    </location>
</feature>
<dbReference type="PRINTS" id="PR00756">
    <property type="entry name" value="ALADIPTASE"/>
</dbReference>
<dbReference type="Gene3D" id="1.10.390.10">
    <property type="entry name" value="Neutral Protease Domain 2"/>
    <property type="match status" value="1"/>
</dbReference>
<feature type="domain" description="Peptidase M1 membrane alanine aminopeptidase" evidence="14">
    <location>
        <begin position="315"/>
        <end position="441"/>
    </location>
</feature>
<evidence type="ECO:0000256" key="8">
    <source>
        <dbReference type="ARBA" id="ARBA00022801"/>
    </source>
</evidence>
<reference evidence="16 17" key="1">
    <citation type="submission" date="2020-07" db="EMBL/GenBank/DDBJ databases">
        <title>Sequencing the genomes of 1000 actinobacteria strains.</title>
        <authorList>
            <person name="Klenk H.-P."/>
        </authorList>
    </citation>
    <scope>NUCLEOTIDE SEQUENCE [LARGE SCALE GENOMIC DNA]</scope>
    <source>
        <strain evidence="16 17">DSM 104001</strain>
    </source>
</reference>
<evidence type="ECO:0000256" key="10">
    <source>
        <dbReference type="ARBA" id="ARBA00023049"/>
    </source>
</evidence>
<dbReference type="InterPro" id="IPR050344">
    <property type="entry name" value="Peptidase_M1_aminopeptidases"/>
</dbReference>
<feature type="chain" id="PRO_5039139572" description="Aminopeptidase N" evidence="13">
    <location>
        <begin position="30"/>
        <end position="469"/>
    </location>
</feature>
<keyword evidence="17" id="KW-1185">Reference proteome</keyword>
<dbReference type="RefSeq" id="WP_179714947.1">
    <property type="nucleotide sequence ID" value="NZ_JACBZT010000001.1"/>
</dbReference>
<dbReference type="Pfam" id="PF01433">
    <property type="entry name" value="Peptidase_M1"/>
    <property type="match status" value="1"/>
</dbReference>
<dbReference type="GO" id="GO:0006508">
    <property type="term" value="P:proteolysis"/>
    <property type="evidence" value="ECO:0007669"/>
    <property type="project" value="UniProtKB-KW"/>
</dbReference>
<evidence type="ECO:0000256" key="3">
    <source>
        <dbReference type="ARBA" id="ARBA00010136"/>
    </source>
</evidence>
<evidence type="ECO:0000256" key="6">
    <source>
        <dbReference type="ARBA" id="ARBA00022670"/>
    </source>
</evidence>
<keyword evidence="8" id="KW-0378">Hydrolase</keyword>
<evidence type="ECO:0000256" key="13">
    <source>
        <dbReference type="SAM" id="SignalP"/>
    </source>
</evidence>
<accession>A0A853CDI0</accession>
<evidence type="ECO:0000259" key="14">
    <source>
        <dbReference type="Pfam" id="PF01433"/>
    </source>
</evidence>
<evidence type="ECO:0000313" key="16">
    <source>
        <dbReference type="EMBL" id="NYJ04203.1"/>
    </source>
</evidence>
<dbReference type="InterPro" id="IPR042097">
    <property type="entry name" value="Aminopeptidase_N-like_N_sf"/>
</dbReference>
<dbReference type="SUPFAM" id="SSF55486">
    <property type="entry name" value="Metalloproteases ('zincins'), catalytic domain"/>
    <property type="match status" value="1"/>
</dbReference>
<evidence type="ECO:0000256" key="5">
    <source>
        <dbReference type="ARBA" id="ARBA00015611"/>
    </source>
</evidence>
<gene>
    <name evidence="16" type="ORF">GGQ55_000481</name>
</gene>
<dbReference type="Pfam" id="PF17900">
    <property type="entry name" value="Peptidase_M1_N"/>
    <property type="match status" value="1"/>
</dbReference>
<evidence type="ECO:0000256" key="9">
    <source>
        <dbReference type="ARBA" id="ARBA00022833"/>
    </source>
</evidence>
<feature type="domain" description="Aminopeptidase N-like N-terminal" evidence="15">
    <location>
        <begin position="55"/>
        <end position="230"/>
    </location>
</feature>
<dbReference type="InterPro" id="IPR027268">
    <property type="entry name" value="Peptidase_M4/M1_CTD_sf"/>
</dbReference>
<dbReference type="EC" id="3.4.11.2" evidence="4"/>
<evidence type="ECO:0000256" key="12">
    <source>
        <dbReference type="ARBA" id="ARBA00031533"/>
    </source>
</evidence>
<organism evidence="16 17">
    <name type="scientific">Petropleomorpha daqingensis</name>
    <dbReference type="NCBI Taxonomy" id="2026353"/>
    <lineage>
        <taxon>Bacteria</taxon>
        <taxon>Bacillati</taxon>
        <taxon>Actinomycetota</taxon>
        <taxon>Actinomycetes</taxon>
        <taxon>Geodermatophilales</taxon>
        <taxon>Geodermatophilaceae</taxon>
        <taxon>Petropleomorpha</taxon>
    </lineage>
</organism>
<dbReference type="GO" id="GO:0008270">
    <property type="term" value="F:zinc ion binding"/>
    <property type="evidence" value="ECO:0007669"/>
    <property type="project" value="InterPro"/>
</dbReference>
<comment type="catalytic activity">
    <reaction evidence="1">
        <text>Release of an N-terminal amino acid, Xaa-|-Yaa- from a peptide, amide or arylamide. Xaa is preferably Ala, but may be most amino acids including Pro (slow action). When a terminal hydrophobic residue is followed by a prolyl residue, the two may be released as an intact Xaa-Pro dipeptide.</text>
        <dbReference type="EC" id="3.4.11.2"/>
    </reaction>
</comment>